<dbReference type="AlphaFoldDB" id="A0A226E2D0"/>
<sequence length="559" mass="63200">MDLKSIIGRCTVCGTETTKTCSRCKTVFYCGAEHQKADWKRHSKTACFPCVEEVNETLGRHLVVTRDIAAGDKIFAEGPMITSPFSPCQCGDPSTSYKGHLLCLGCCKYVGERKEGQFTCRKCGWTLCSPNCEEAKNHFEFECDIFAQNNIRPPDNGFLLGGIDLLVLRVLLLKVKVKQPEKWAKICKLKGISIPSLIDISMKELAGTLKFLRDGCHLSQKEFPDDLIIKIYGIVMHNSVGRCECKFTGIGGISQWGIYEKSRFIAHSCVGNTITIRNEEKNEEALFATQNIPSGTVLTKRFDYETIMWMGIVERRAHLNKKFDFWCNCEKCKEPYDELGTYCSAMKCSAVVKNKGKKCQGYLLPRKNERSKNDPPGKTEDNWQCNTCGGMKSYSKCLSKIYNKEEQDIDHLVQHGDLAALVAMHEDPGTSVLHPNHCLLMKLQYHIINKIVERVLLGVYYSQTELTWLLKKLESLATKSLKVVEVLCPGHMAERAHLLIFIWISLNTIVPEHSEDPNSAYQKCLVAHQLAKEGAAILKKMQYDLHYVIDELVESLLNK</sequence>
<comment type="caution">
    <text evidence="6">The sequence shown here is derived from an EMBL/GenBank/DDBJ whole genome shotgun (WGS) entry which is preliminary data.</text>
</comment>
<reference evidence="6 7" key="1">
    <citation type="submission" date="2015-12" db="EMBL/GenBank/DDBJ databases">
        <title>The genome of Folsomia candida.</title>
        <authorList>
            <person name="Faddeeva A."/>
            <person name="Derks M.F."/>
            <person name="Anvar Y."/>
            <person name="Smit S."/>
            <person name="Van Straalen N."/>
            <person name="Roelofs D."/>
        </authorList>
    </citation>
    <scope>NUCLEOTIDE SEQUENCE [LARGE SCALE GENOMIC DNA]</scope>
    <source>
        <strain evidence="6 7">VU population</strain>
        <tissue evidence="6">Whole body</tissue>
    </source>
</reference>
<proteinExistence type="predicted"/>
<feature type="domain" description="MYND-type" evidence="5">
    <location>
        <begin position="10"/>
        <end position="47"/>
    </location>
</feature>
<dbReference type="GO" id="GO:0008270">
    <property type="term" value="F:zinc ion binding"/>
    <property type="evidence" value="ECO:0007669"/>
    <property type="project" value="UniProtKB-KW"/>
</dbReference>
<evidence type="ECO:0000259" key="5">
    <source>
        <dbReference type="PROSITE" id="PS50865"/>
    </source>
</evidence>
<dbReference type="STRING" id="158441.A0A226E2D0"/>
<dbReference type="Proteomes" id="UP000198287">
    <property type="component" value="Unassembled WGS sequence"/>
</dbReference>
<dbReference type="OrthoDB" id="3174329at2759"/>
<dbReference type="Gene3D" id="6.10.140.2220">
    <property type="match status" value="2"/>
</dbReference>
<evidence type="ECO:0000313" key="7">
    <source>
        <dbReference type="Proteomes" id="UP000198287"/>
    </source>
</evidence>
<dbReference type="PROSITE" id="PS50865">
    <property type="entry name" value="ZF_MYND_2"/>
    <property type="match status" value="1"/>
</dbReference>
<dbReference type="PROSITE" id="PS01360">
    <property type="entry name" value="ZF_MYND_1"/>
    <property type="match status" value="1"/>
</dbReference>
<gene>
    <name evidence="6" type="ORF">Fcan01_14552</name>
</gene>
<evidence type="ECO:0000256" key="1">
    <source>
        <dbReference type="ARBA" id="ARBA00022723"/>
    </source>
</evidence>
<dbReference type="InterPro" id="IPR046341">
    <property type="entry name" value="SET_dom_sf"/>
</dbReference>
<evidence type="ECO:0000256" key="4">
    <source>
        <dbReference type="PROSITE-ProRule" id="PRU00134"/>
    </source>
</evidence>
<accession>A0A226E2D0</accession>
<evidence type="ECO:0000256" key="2">
    <source>
        <dbReference type="ARBA" id="ARBA00022771"/>
    </source>
</evidence>
<keyword evidence="7" id="KW-1185">Reference proteome</keyword>
<name>A0A226E2D0_FOLCA</name>
<dbReference type="Gene3D" id="2.170.270.10">
    <property type="entry name" value="SET domain"/>
    <property type="match status" value="1"/>
</dbReference>
<dbReference type="Gene3D" id="1.10.220.160">
    <property type="match status" value="1"/>
</dbReference>
<evidence type="ECO:0000313" key="6">
    <source>
        <dbReference type="EMBL" id="OXA51137.1"/>
    </source>
</evidence>
<dbReference type="SUPFAM" id="SSF82199">
    <property type="entry name" value="SET domain"/>
    <property type="match status" value="1"/>
</dbReference>
<dbReference type="Pfam" id="PF01753">
    <property type="entry name" value="zf-MYND"/>
    <property type="match status" value="1"/>
</dbReference>
<keyword evidence="1" id="KW-0479">Metal-binding</keyword>
<dbReference type="PANTHER" id="PTHR46455:SF5">
    <property type="entry name" value="SET AND MYND DOMAIN CONTAINING, ARTHROPOD-SPECIFIC, MEMBER 4, ISOFORM A"/>
    <property type="match status" value="1"/>
</dbReference>
<protein>
    <submittedName>
        <fullName evidence="6">Protein msta, isoform A</fullName>
    </submittedName>
</protein>
<keyword evidence="2 4" id="KW-0863">Zinc-finger</keyword>
<organism evidence="6 7">
    <name type="scientific">Folsomia candida</name>
    <name type="common">Springtail</name>
    <dbReference type="NCBI Taxonomy" id="158441"/>
    <lineage>
        <taxon>Eukaryota</taxon>
        <taxon>Metazoa</taxon>
        <taxon>Ecdysozoa</taxon>
        <taxon>Arthropoda</taxon>
        <taxon>Hexapoda</taxon>
        <taxon>Collembola</taxon>
        <taxon>Entomobryomorpha</taxon>
        <taxon>Isotomoidea</taxon>
        <taxon>Isotomidae</taxon>
        <taxon>Proisotominae</taxon>
        <taxon>Folsomia</taxon>
    </lineage>
</organism>
<dbReference type="EMBL" id="LNIX01000008">
    <property type="protein sequence ID" value="OXA51137.1"/>
    <property type="molecule type" value="Genomic_DNA"/>
</dbReference>
<dbReference type="InterPro" id="IPR002893">
    <property type="entry name" value="Znf_MYND"/>
</dbReference>
<evidence type="ECO:0000256" key="3">
    <source>
        <dbReference type="ARBA" id="ARBA00022833"/>
    </source>
</evidence>
<keyword evidence="3" id="KW-0862">Zinc</keyword>
<dbReference type="PANTHER" id="PTHR46455">
    <property type="entry name" value="SET AND MYND DOMAIN CONTAINING, ARTHROPOD-SPECIFIC, MEMBER 4, ISOFORM A"/>
    <property type="match status" value="1"/>
</dbReference>
<dbReference type="InterPro" id="IPR053010">
    <property type="entry name" value="SET_SmydA-8"/>
</dbReference>
<dbReference type="SUPFAM" id="SSF144232">
    <property type="entry name" value="HIT/MYND zinc finger-like"/>
    <property type="match status" value="1"/>
</dbReference>